<sequence>MGFRPTYRKPAVIGRPLAWYARFFFYGLHGFFDEIAFTAVYDFVFLKPDVKLIGYTSLYTFVIYGLFSMIAERLYINMWYKHRVSIVIRMISYLAIGYTWEFCWGLILRQFDACSWDYSDIPLNVMGLITFSYAPFWLLLSAYQEWVFEFIFKLRVILPSVPLSVREKLLLFRVGNEPMAEDDIIKDHDD</sequence>
<evidence type="ECO:0000256" key="3">
    <source>
        <dbReference type="ARBA" id="ARBA00022692"/>
    </source>
</evidence>
<feature type="transmembrane region" description="Helical" evidence="6">
    <location>
        <begin position="91"/>
        <end position="111"/>
    </location>
</feature>
<evidence type="ECO:0000256" key="6">
    <source>
        <dbReference type="SAM" id="Phobius"/>
    </source>
</evidence>
<reference evidence="8" key="1">
    <citation type="submission" date="2025-08" db="UniProtKB">
        <authorList>
            <consortium name="RefSeq"/>
        </authorList>
    </citation>
    <scope>IDENTIFICATION</scope>
    <source>
        <tissue evidence="8">Testes</tissue>
    </source>
</reference>
<comment type="subcellular location">
    <subcellularLocation>
        <location evidence="1">Membrane</location>
        <topology evidence="1">Multi-pass membrane protein</topology>
    </subcellularLocation>
</comment>
<dbReference type="PANTHER" id="PTHR31746">
    <property type="entry name" value="TRANSMEMBRANE PROTEIN 229 FAMILY MEMBER"/>
    <property type="match status" value="1"/>
</dbReference>
<dbReference type="Proteomes" id="UP000694865">
    <property type="component" value="Unplaced"/>
</dbReference>
<dbReference type="PANTHER" id="PTHR31746:SF2">
    <property type="entry name" value="TRANSMEMBRANE PROTEIN 229A"/>
    <property type="match status" value="1"/>
</dbReference>
<dbReference type="Pfam" id="PF06541">
    <property type="entry name" value="ABC_trans_CmpB"/>
    <property type="match status" value="1"/>
</dbReference>
<dbReference type="GeneID" id="102804789"/>
<evidence type="ECO:0000313" key="7">
    <source>
        <dbReference type="Proteomes" id="UP000694865"/>
    </source>
</evidence>
<comment type="similarity">
    <text evidence="2">Belongs to the TMEM229 family.</text>
</comment>
<feature type="transmembrane region" description="Helical" evidence="6">
    <location>
        <begin position="123"/>
        <end position="143"/>
    </location>
</feature>
<accession>A0ABM0MMI8</accession>
<name>A0ABM0MMI8_SACKO</name>
<keyword evidence="7" id="KW-1185">Reference proteome</keyword>
<dbReference type="RefSeq" id="XP_006821229.1">
    <property type="nucleotide sequence ID" value="XM_006821166.1"/>
</dbReference>
<keyword evidence="5 6" id="KW-0472">Membrane</keyword>
<keyword evidence="4 6" id="KW-1133">Transmembrane helix</keyword>
<evidence type="ECO:0000256" key="5">
    <source>
        <dbReference type="ARBA" id="ARBA00023136"/>
    </source>
</evidence>
<keyword evidence="3 6" id="KW-0812">Transmembrane</keyword>
<evidence type="ECO:0000313" key="8">
    <source>
        <dbReference type="RefSeq" id="XP_006821229.1"/>
    </source>
</evidence>
<evidence type="ECO:0000256" key="2">
    <source>
        <dbReference type="ARBA" id="ARBA00006371"/>
    </source>
</evidence>
<proteinExistence type="inferred from homology"/>
<feature type="transmembrane region" description="Helical" evidence="6">
    <location>
        <begin position="52"/>
        <end position="71"/>
    </location>
</feature>
<dbReference type="InterPro" id="IPR010540">
    <property type="entry name" value="CmpB_TMEM229"/>
</dbReference>
<evidence type="ECO:0000256" key="4">
    <source>
        <dbReference type="ARBA" id="ARBA00022989"/>
    </source>
</evidence>
<evidence type="ECO:0000256" key="1">
    <source>
        <dbReference type="ARBA" id="ARBA00004141"/>
    </source>
</evidence>
<gene>
    <name evidence="8" type="primary">LOC102804789</name>
</gene>
<organism evidence="7 8">
    <name type="scientific">Saccoglossus kowalevskii</name>
    <name type="common">Acorn worm</name>
    <dbReference type="NCBI Taxonomy" id="10224"/>
    <lineage>
        <taxon>Eukaryota</taxon>
        <taxon>Metazoa</taxon>
        <taxon>Hemichordata</taxon>
        <taxon>Enteropneusta</taxon>
        <taxon>Harrimaniidae</taxon>
        <taxon>Saccoglossus</taxon>
    </lineage>
</organism>
<protein>
    <submittedName>
        <fullName evidence="8">Transmembrane protein 229A-like</fullName>
    </submittedName>
</protein>